<dbReference type="GO" id="GO:0005524">
    <property type="term" value="F:ATP binding"/>
    <property type="evidence" value="ECO:0007669"/>
    <property type="project" value="UniProtKB-KW"/>
</dbReference>
<gene>
    <name evidence="9" type="primary">FOL3</name>
    <name evidence="9" type="ORF">EHS25_004245</name>
</gene>
<evidence type="ECO:0000256" key="4">
    <source>
        <dbReference type="ARBA" id="ARBA00022741"/>
    </source>
</evidence>
<dbReference type="AlphaFoldDB" id="A0A427YTN3"/>
<dbReference type="Pfam" id="PF08245">
    <property type="entry name" value="Mur_ligase_M"/>
    <property type="match status" value="1"/>
</dbReference>
<dbReference type="EMBL" id="RSCD01000002">
    <property type="protein sequence ID" value="RSH94442.1"/>
    <property type="molecule type" value="Genomic_DNA"/>
</dbReference>
<dbReference type="UniPathway" id="UPA00850"/>
<dbReference type="InterPro" id="IPR018109">
    <property type="entry name" value="Folylpolyglutamate_synth_CS"/>
</dbReference>
<dbReference type="NCBIfam" id="TIGR01499">
    <property type="entry name" value="folC"/>
    <property type="match status" value="1"/>
</dbReference>
<dbReference type="GO" id="GO:0008841">
    <property type="term" value="F:dihydrofolate synthase activity"/>
    <property type="evidence" value="ECO:0007669"/>
    <property type="project" value="TreeGrafter"/>
</dbReference>
<evidence type="ECO:0000313" key="9">
    <source>
        <dbReference type="EMBL" id="RSH94442.1"/>
    </source>
</evidence>
<dbReference type="InterPro" id="IPR001645">
    <property type="entry name" value="Folylpolyglutamate_synth"/>
</dbReference>
<protein>
    <submittedName>
        <fullName evidence="9">Folylpolyglutamate synthase</fullName>
    </submittedName>
</protein>
<evidence type="ECO:0000256" key="2">
    <source>
        <dbReference type="ARBA" id="ARBA00022598"/>
    </source>
</evidence>
<evidence type="ECO:0000259" key="8">
    <source>
        <dbReference type="Pfam" id="PF08245"/>
    </source>
</evidence>
<dbReference type="InterPro" id="IPR036565">
    <property type="entry name" value="Mur-like_cat_sf"/>
</dbReference>
<dbReference type="Gene3D" id="3.90.190.20">
    <property type="entry name" value="Mur ligase, C-terminal domain"/>
    <property type="match status" value="1"/>
</dbReference>
<evidence type="ECO:0000313" key="10">
    <source>
        <dbReference type="Proteomes" id="UP000279259"/>
    </source>
</evidence>
<keyword evidence="3" id="KW-0479">Metal-binding</keyword>
<evidence type="ECO:0000256" key="6">
    <source>
        <dbReference type="ARBA" id="ARBA00022842"/>
    </source>
</evidence>
<dbReference type="Proteomes" id="UP000279259">
    <property type="component" value="Unassembled WGS sequence"/>
</dbReference>
<feature type="region of interest" description="Disordered" evidence="7">
    <location>
        <begin position="1"/>
        <end position="29"/>
    </location>
</feature>
<name>A0A427YTN3_9TREE</name>
<comment type="similarity">
    <text evidence="1">Belongs to the folylpolyglutamate synthase family.</text>
</comment>
<dbReference type="OrthoDB" id="5212574at2759"/>
<evidence type="ECO:0000256" key="7">
    <source>
        <dbReference type="SAM" id="MobiDB-lite"/>
    </source>
</evidence>
<dbReference type="GO" id="GO:0005829">
    <property type="term" value="C:cytosol"/>
    <property type="evidence" value="ECO:0007669"/>
    <property type="project" value="TreeGrafter"/>
</dbReference>
<dbReference type="InterPro" id="IPR013221">
    <property type="entry name" value="Mur_ligase_cen"/>
</dbReference>
<keyword evidence="4" id="KW-0547">Nucleotide-binding</keyword>
<keyword evidence="6" id="KW-0460">Magnesium</keyword>
<dbReference type="GO" id="GO:0046872">
    <property type="term" value="F:metal ion binding"/>
    <property type="evidence" value="ECO:0007669"/>
    <property type="project" value="UniProtKB-KW"/>
</dbReference>
<organism evidence="9 10">
    <name type="scientific">Saitozyma podzolica</name>
    <dbReference type="NCBI Taxonomy" id="1890683"/>
    <lineage>
        <taxon>Eukaryota</taxon>
        <taxon>Fungi</taxon>
        <taxon>Dikarya</taxon>
        <taxon>Basidiomycota</taxon>
        <taxon>Agaricomycotina</taxon>
        <taxon>Tremellomycetes</taxon>
        <taxon>Tremellales</taxon>
        <taxon>Trimorphomycetaceae</taxon>
        <taxon>Saitozyma</taxon>
    </lineage>
</organism>
<comment type="caution">
    <text evidence="9">The sequence shown here is derived from an EMBL/GenBank/DDBJ whole genome shotgun (WGS) entry which is preliminary data.</text>
</comment>
<dbReference type="STRING" id="1890683.A0A427YTN3"/>
<keyword evidence="10" id="KW-1185">Reference proteome</keyword>
<evidence type="ECO:0000256" key="3">
    <source>
        <dbReference type="ARBA" id="ARBA00022723"/>
    </source>
</evidence>
<dbReference type="PROSITE" id="PS01012">
    <property type="entry name" value="FOLYLPOLYGLU_SYNT_2"/>
    <property type="match status" value="1"/>
</dbReference>
<dbReference type="PANTHER" id="PTHR11136">
    <property type="entry name" value="FOLYLPOLYGLUTAMATE SYNTHASE-RELATED"/>
    <property type="match status" value="1"/>
</dbReference>
<dbReference type="PANTHER" id="PTHR11136:SF0">
    <property type="entry name" value="DIHYDROFOLATE SYNTHETASE-RELATED"/>
    <property type="match status" value="1"/>
</dbReference>
<dbReference type="InterPro" id="IPR036615">
    <property type="entry name" value="Mur_ligase_C_dom_sf"/>
</dbReference>
<dbReference type="SUPFAM" id="SSF53623">
    <property type="entry name" value="MurD-like peptide ligases, catalytic domain"/>
    <property type="match status" value="1"/>
</dbReference>
<dbReference type="GO" id="GO:0005739">
    <property type="term" value="C:mitochondrion"/>
    <property type="evidence" value="ECO:0007669"/>
    <property type="project" value="TreeGrafter"/>
</dbReference>
<accession>A0A427YTN3</accession>
<evidence type="ECO:0000256" key="5">
    <source>
        <dbReference type="ARBA" id="ARBA00022840"/>
    </source>
</evidence>
<reference evidence="9 10" key="1">
    <citation type="submission" date="2018-11" db="EMBL/GenBank/DDBJ databases">
        <title>Genome sequence of Saitozyma podzolica DSM 27192.</title>
        <authorList>
            <person name="Aliyu H."/>
            <person name="Gorte O."/>
            <person name="Ochsenreither K."/>
        </authorList>
    </citation>
    <scope>NUCLEOTIDE SEQUENCE [LARGE SCALE GENOMIC DNA]</scope>
    <source>
        <strain evidence="9 10">DSM 27192</strain>
    </source>
</reference>
<keyword evidence="5" id="KW-0067">ATP-binding</keyword>
<sequence>MSLSNLVSGPLPSGSPSGSGGAQSNAGSSGGGVGKIDLGLARMSALIQALSPTPIPAIHLAGTNGKGSVSALLESVLLASGLRVGRYNSPHLIEPRDAIRVDGMPPPREEYEWCKSRVIDVSKTKGIEATTFEIATAAAYFLLGRSGVEVMMIECGMGGARDATNVLDPSMILASGLTAVGLDHTAFLGDTIEAIAEEKAKIAVPGGLLVIAPQPYPQASSVAAQVAQSRGATVIQAPRSIVLESSKGPASIRPWFPPQPAVISTPLGPERDIVTRLNLPGEHQVDNLSLALAILQGIRTNSRASKILPRLAQVSDEAIRQGVERTRWAGRCSWEIYGGGSPGGARSVPSLPVLVDGAHNGDSATTLRAYLDSLGDVAGAVRWIISLSDSKGKSVESVLSPLLRTGDEVVAMEFGTPVEGMPWVQPVSAEEVARVARRLVGSASEGGAAEAAEAGGLVRTIKQRGSEGVKEALDARRTEDKLVVLCGSLYLVADFYRLLSTR</sequence>
<keyword evidence="2" id="KW-0436">Ligase</keyword>
<feature type="domain" description="Mur ligase central" evidence="8">
    <location>
        <begin position="61"/>
        <end position="294"/>
    </location>
</feature>
<dbReference type="Gene3D" id="3.40.1190.10">
    <property type="entry name" value="Mur-like, catalytic domain"/>
    <property type="match status" value="1"/>
</dbReference>
<proteinExistence type="inferred from homology"/>
<dbReference type="SUPFAM" id="SSF53244">
    <property type="entry name" value="MurD-like peptide ligases, peptide-binding domain"/>
    <property type="match status" value="1"/>
</dbReference>
<evidence type="ECO:0000256" key="1">
    <source>
        <dbReference type="ARBA" id="ARBA00008276"/>
    </source>
</evidence>
<dbReference type="GO" id="GO:0004326">
    <property type="term" value="F:tetrahydrofolylpolyglutamate synthase activity"/>
    <property type="evidence" value="ECO:0007669"/>
    <property type="project" value="InterPro"/>
</dbReference>
<feature type="compositionally biased region" description="Low complexity" evidence="7">
    <location>
        <begin position="1"/>
        <end position="27"/>
    </location>
</feature>
<dbReference type="PROSITE" id="PS01011">
    <property type="entry name" value="FOLYLPOLYGLU_SYNT_1"/>
    <property type="match status" value="1"/>
</dbReference>